<dbReference type="EMBL" id="PPTU01000012">
    <property type="protein sequence ID" value="RDB69741.1"/>
    <property type="molecule type" value="Genomic_DNA"/>
</dbReference>
<keyword evidence="5 11" id="KW-0812">Transmembrane</keyword>
<dbReference type="Proteomes" id="UP000253752">
    <property type="component" value="Unassembled WGS sequence"/>
</dbReference>
<evidence type="ECO:0000256" key="2">
    <source>
        <dbReference type="ARBA" id="ARBA00008240"/>
    </source>
</evidence>
<evidence type="ECO:0000256" key="7">
    <source>
        <dbReference type="ARBA" id="ARBA00022989"/>
    </source>
</evidence>
<feature type="transmembrane region" description="Helical" evidence="11">
    <location>
        <begin position="372"/>
        <end position="395"/>
    </location>
</feature>
<dbReference type="Gene3D" id="1.20.1250.20">
    <property type="entry name" value="MFS general substrate transporter like domains"/>
    <property type="match status" value="2"/>
</dbReference>
<evidence type="ECO:0000313" key="21">
    <source>
        <dbReference type="Proteomes" id="UP000312594"/>
    </source>
</evidence>
<dbReference type="InterPro" id="IPR020846">
    <property type="entry name" value="MFS_dom"/>
</dbReference>
<dbReference type="PROSITE" id="PS00217">
    <property type="entry name" value="SUGAR_TRANSPORT_2"/>
    <property type="match status" value="1"/>
</dbReference>
<gene>
    <name evidence="16" type="ORF">C1853_02745</name>
    <name evidence="15" type="ORF">C1872_12105</name>
    <name evidence="14" type="ORF">C1875_08825</name>
    <name evidence="17" type="ORF">FIC87_01120</name>
    <name evidence="13" type="ORF">GO726_11800</name>
</gene>
<dbReference type="FunFam" id="1.20.1250.20:FF:000001">
    <property type="entry name" value="Dicarboxylate MFS transporter"/>
    <property type="match status" value="1"/>
</dbReference>
<evidence type="ECO:0000313" key="14">
    <source>
        <dbReference type="EMBL" id="RDB69741.1"/>
    </source>
</evidence>
<dbReference type="Proteomes" id="UP000436429">
    <property type="component" value="Unassembled WGS sequence"/>
</dbReference>
<reference evidence="13 22" key="4">
    <citation type="submission" date="2019-11" db="EMBL/GenBank/DDBJ databases">
        <title>Whole genome shotgun sequencing (WGS) data from Adlercreutzia equolifaciens ResAG-91, Eggerthella lenta MRI-F36, MRI-F37, MRI-F40, ResAG-49, ResAG-88, ResAG-121, ResAG-145, and Gordonibacter sp. ResAG-5, ResAG-26, ResAG-43, ResAG-50, ResAG-59.</title>
        <authorList>
            <person name="Stoll D.A."/>
            <person name="Danylec N."/>
            <person name="Franz C.M.A.P."/>
            <person name="Huch M."/>
        </authorList>
    </citation>
    <scope>NUCLEOTIDE SEQUENCE [LARGE SCALE GENOMIC DNA]</scope>
    <source>
        <strain evidence="13 22">ResAG-88</strain>
    </source>
</reference>
<feature type="transmembrane region" description="Helical" evidence="11">
    <location>
        <begin position="241"/>
        <end position="262"/>
    </location>
</feature>
<dbReference type="Proteomes" id="UP000253970">
    <property type="component" value="Unassembled WGS sequence"/>
</dbReference>
<dbReference type="EMBL" id="WPOM01000027">
    <property type="protein sequence ID" value="MVN33836.1"/>
    <property type="molecule type" value="Genomic_DNA"/>
</dbReference>
<organism evidence="14 20">
    <name type="scientific">Eggerthella lenta</name>
    <name type="common">Eubacterium lentum</name>
    <dbReference type="NCBI Taxonomy" id="84112"/>
    <lineage>
        <taxon>Bacteria</taxon>
        <taxon>Bacillati</taxon>
        <taxon>Actinomycetota</taxon>
        <taxon>Coriobacteriia</taxon>
        <taxon>Eggerthellales</taxon>
        <taxon>Eggerthellaceae</taxon>
        <taxon>Eggerthella</taxon>
    </lineage>
</organism>
<feature type="transmembrane region" description="Helical" evidence="11">
    <location>
        <begin position="274"/>
        <end position="295"/>
    </location>
</feature>
<feature type="transmembrane region" description="Helical" evidence="11">
    <location>
        <begin position="401"/>
        <end position="421"/>
    </location>
</feature>
<dbReference type="RefSeq" id="WP_009305949.1">
    <property type="nucleotide sequence ID" value="NZ_CABHNG010000009.1"/>
</dbReference>
<evidence type="ECO:0000313" key="20">
    <source>
        <dbReference type="Proteomes" id="UP000253970"/>
    </source>
</evidence>
<sequence length="433" mass="46714">MVATEKKKTSLARAVFSGSLGNMLEWFDYGLYGYFAAIISADFFVADDPIVGLLLSFLVFGTGFLVRPIGGILIGAYADKHGRIKALTLTILCMGVCTMLMGCLPTYSQVGILAPILLTVLRLLQGLATGGEFGSSLTFISEYGTPNNRAFLCSWQPFSVGCGLLLGSAAGLLVTTLLPEAALYDWGWRVPFLFGILIAFYGMHMRKNVPDSPEFLKAKAEVKEEDHTPVKELFLRYKKSIITVIGLLVGSSATYYILITYMPTYISQFMGTSFSSAFIVNTSVIAINLLLCPVVGMLIDKVGRRRCLIVGCLGFLILSYPVFYILIQQTNAVLMIGLLGILIVFQTILAVAIVVVSAEVFPTKLRNSGIGFSYNIAAAVFGGLAPLAATALIAATGDNLSITYLMIGSVLVTLLTSVFLLKGYYVKGKRVSD</sequence>
<evidence type="ECO:0000313" key="17">
    <source>
        <dbReference type="EMBL" id="TNU95972.1"/>
    </source>
</evidence>
<comment type="subcellular location">
    <subcellularLocation>
        <location evidence="1">Cell membrane</location>
        <topology evidence="1">Multi-pass membrane protein</topology>
    </subcellularLocation>
</comment>
<protein>
    <recommendedName>
        <fullName evidence="10">Putative proline/betaine transporter</fullName>
    </recommendedName>
</protein>
<feature type="transmembrane region" description="Helical" evidence="11">
    <location>
        <begin position="307"/>
        <end position="327"/>
    </location>
</feature>
<evidence type="ECO:0000256" key="11">
    <source>
        <dbReference type="SAM" id="Phobius"/>
    </source>
</evidence>
<dbReference type="EMBL" id="VEVP01000002">
    <property type="protein sequence ID" value="TNU95972.1"/>
    <property type="molecule type" value="Genomic_DNA"/>
</dbReference>
<evidence type="ECO:0000259" key="12">
    <source>
        <dbReference type="PROSITE" id="PS50850"/>
    </source>
</evidence>
<reference evidence="17" key="3">
    <citation type="submission" date="2019-06" db="EMBL/GenBank/DDBJ databases">
        <authorList>
            <person name="Bisanz J.E."/>
            <person name="Turnbaugh P.J."/>
        </authorList>
    </citation>
    <scope>NUCLEOTIDE SEQUENCE</scope>
    <source>
        <strain evidence="17">SECO-MT75m2</strain>
    </source>
</reference>
<feature type="transmembrane region" description="Helical" evidence="11">
    <location>
        <begin position="113"/>
        <end position="140"/>
    </location>
</feature>
<dbReference type="PANTHER" id="PTHR43528:SF1">
    <property type="entry name" value="ALPHA-KETOGLUTARATE PERMEASE"/>
    <property type="match status" value="1"/>
</dbReference>
<dbReference type="GO" id="GO:0005886">
    <property type="term" value="C:plasma membrane"/>
    <property type="evidence" value="ECO:0007669"/>
    <property type="project" value="UniProtKB-SubCell"/>
</dbReference>
<feature type="transmembrane region" description="Helical" evidence="11">
    <location>
        <begin position="152"/>
        <end position="174"/>
    </location>
</feature>
<dbReference type="EMBL" id="PPTX01000020">
    <property type="protein sequence ID" value="RDB76908.1"/>
    <property type="molecule type" value="Genomic_DNA"/>
</dbReference>
<feature type="transmembrane region" description="Helical" evidence="11">
    <location>
        <begin position="86"/>
        <end position="107"/>
    </location>
</feature>
<dbReference type="InterPro" id="IPR011701">
    <property type="entry name" value="MFS"/>
</dbReference>
<dbReference type="SUPFAM" id="SSF103473">
    <property type="entry name" value="MFS general substrate transporter"/>
    <property type="match status" value="1"/>
</dbReference>
<dbReference type="PROSITE" id="PS50850">
    <property type="entry name" value="MFS"/>
    <property type="match status" value="1"/>
</dbReference>
<keyword evidence="8 11" id="KW-0472">Membrane</keyword>
<dbReference type="Proteomes" id="UP000312594">
    <property type="component" value="Unassembled WGS sequence"/>
</dbReference>
<dbReference type="Pfam" id="PF07690">
    <property type="entry name" value="MFS_1"/>
    <property type="match status" value="1"/>
</dbReference>
<evidence type="ECO:0000256" key="4">
    <source>
        <dbReference type="ARBA" id="ARBA00022475"/>
    </source>
</evidence>
<comment type="similarity">
    <text evidence="2">Belongs to the major facilitator superfamily. Metabolite:H+ Symporter (MHS) family (TC 2.A.1.6) family.</text>
</comment>
<evidence type="ECO:0000256" key="10">
    <source>
        <dbReference type="ARBA" id="ARBA00039918"/>
    </source>
</evidence>
<accession>A0A369MFH5</accession>
<name>A0A369MFH5_EGGLN</name>
<proteinExistence type="inferred from homology"/>
<evidence type="ECO:0000256" key="5">
    <source>
        <dbReference type="ARBA" id="ARBA00022692"/>
    </source>
</evidence>
<feature type="transmembrane region" description="Helical" evidence="11">
    <location>
        <begin position="50"/>
        <end position="74"/>
    </location>
</feature>
<evidence type="ECO:0000313" key="15">
    <source>
        <dbReference type="EMBL" id="RDB76908.1"/>
    </source>
</evidence>
<evidence type="ECO:0000256" key="1">
    <source>
        <dbReference type="ARBA" id="ARBA00004651"/>
    </source>
</evidence>
<keyword evidence="4" id="KW-1003">Cell membrane</keyword>
<dbReference type="PROSITE" id="PS00216">
    <property type="entry name" value="SUGAR_TRANSPORT_1"/>
    <property type="match status" value="1"/>
</dbReference>
<dbReference type="InterPro" id="IPR036259">
    <property type="entry name" value="MFS_trans_sf"/>
</dbReference>
<dbReference type="GO" id="GO:0015293">
    <property type="term" value="F:symporter activity"/>
    <property type="evidence" value="ECO:0007669"/>
    <property type="project" value="UniProtKB-KW"/>
</dbReference>
<feature type="transmembrane region" description="Helical" evidence="11">
    <location>
        <begin position="186"/>
        <end position="203"/>
    </location>
</feature>
<dbReference type="InterPro" id="IPR005829">
    <property type="entry name" value="Sugar_transporter_CS"/>
</dbReference>
<comment type="caution">
    <text evidence="14">The sequence shown here is derived from an EMBL/GenBank/DDBJ whole genome shotgun (WGS) entry which is preliminary data.</text>
</comment>
<feature type="transmembrane region" description="Helical" evidence="11">
    <location>
        <begin position="26"/>
        <end position="44"/>
    </location>
</feature>
<reference evidence="18 19" key="2">
    <citation type="journal article" date="2018" name="Elife">
        <title>Discovery and characterization of a prevalent human gut bacterial enzyme sufficient for the inactivation of a family of plant toxins.</title>
        <authorList>
            <person name="Koppel N."/>
            <person name="Bisanz J.E."/>
            <person name="Pandelia M.E."/>
            <person name="Turnbaugh P.J."/>
            <person name="Balskus E.P."/>
        </authorList>
    </citation>
    <scope>NUCLEOTIDE SEQUENCE [LARGE SCALE GENOMIC DNA]</scope>
    <source>
        <strain evidence="16 19">16A</strain>
        <strain evidence="15 18">MR1 #12</strain>
        <strain evidence="14 20">W1 BHI 6</strain>
    </source>
</reference>
<evidence type="ECO:0000256" key="8">
    <source>
        <dbReference type="ARBA" id="ARBA00023136"/>
    </source>
</evidence>
<dbReference type="InterPro" id="IPR051084">
    <property type="entry name" value="H+-coupled_symporters"/>
</dbReference>
<keyword evidence="7 11" id="KW-1133">Transmembrane helix</keyword>
<evidence type="ECO:0000313" key="22">
    <source>
        <dbReference type="Proteomes" id="UP000436429"/>
    </source>
</evidence>
<keyword evidence="6" id="KW-0769">Symport</keyword>
<dbReference type="PANTHER" id="PTHR43528">
    <property type="entry name" value="ALPHA-KETOGLUTARATE PERMEASE"/>
    <property type="match status" value="1"/>
</dbReference>
<dbReference type="EMBL" id="PPUQ01000002">
    <property type="protein sequence ID" value="RDC41030.1"/>
    <property type="molecule type" value="Genomic_DNA"/>
</dbReference>
<evidence type="ECO:0000313" key="13">
    <source>
        <dbReference type="EMBL" id="MVN33836.1"/>
    </source>
</evidence>
<feature type="domain" description="Major facilitator superfamily (MFS) profile" evidence="12">
    <location>
        <begin position="14"/>
        <end position="425"/>
    </location>
</feature>
<dbReference type="Proteomes" id="UP000253915">
    <property type="component" value="Unassembled WGS sequence"/>
</dbReference>
<evidence type="ECO:0000256" key="9">
    <source>
        <dbReference type="ARBA" id="ARBA00037295"/>
    </source>
</evidence>
<evidence type="ECO:0000313" key="18">
    <source>
        <dbReference type="Proteomes" id="UP000253752"/>
    </source>
</evidence>
<feature type="transmembrane region" description="Helical" evidence="11">
    <location>
        <begin position="333"/>
        <end position="360"/>
    </location>
</feature>
<evidence type="ECO:0000256" key="3">
    <source>
        <dbReference type="ARBA" id="ARBA00022448"/>
    </source>
</evidence>
<reference evidence="17 21" key="1">
    <citation type="journal article" date="2005" name="Appl. Environ. Microbiol.">
        <title>Intestinal bacterial communities that produce active estrogen-like compounds enterodiol and enterolactone in humans.</title>
        <authorList>
            <person name="Clavel T."/>
            <person name="Henderson G."/>
            <person name="Alpert C.A."/>
            <person name="Philippe C."/>
            <person name="Rigottier-Gois L."/>
            <person name="Dore J."/>
            <person name="Blaut M."/>
        </authorList>
    </citation>
    <scope>NUCLEOTIDE SEQUENCE [LARGE SCALE GENOMIC DNA]</scope>
    <source>
        <strain evidence="17 21">SECO-MT75m2</strain>
    </source>
</reference>
<evidence type="ECO:0000313" key="16">
    <source>
        <dbReference type="EMBL" id="RDC41030.1"/>
    </source>
</evidence>
<evidence type="ECO:0000313" key="19">
    <source>
        <dbReference type="Proteomes" id="UP000253915"/>
    </source>
</evidence>
<dbReference type="AlphaFoldDB" id="A0A369MFH5"/>
<comment type="function">
    <text evidence="9">May be a proton symporter involved in the uptake of osmolytes such as proline and glycine betaine.</text>
</comment>
<keyword evidence="3" id="KW-0813">Transport</keyword>
<evidence type="ECO:0000256" key="6">
    <source>
        <dbReference type="ARBA" id="ARBA00022847"/>
    </source>
</evidence>